<protein>
    <submittedName>
        <fullName evidence="2">Uncharacterized protein</fullName>
    </submittedName>
</protein>
<dbReference type="AlphaFoldDB" id="A0A0U1MBG6"/>
<dbReference type="Proteomes" id="UP000054383">
    <property type="component" value="Unassembled WGS sequence"/>
</dbReference>
<dbReference type="EMBL" id="CVMT01000024">
    <property type="protein sequence ID" value="CRG92879.1"/>
    <property type="molecule type" value="Genomic_DNA"/>
</dbReference>
<accession>A0A0U1MBG6</accession>
<sequence length="288" mass="30706">MTSDEAGGPHGNGSSMIDLLRTFFISLTGTASPPPGSYTWAESGTHARPVDNSLALCGSTPSLIGVNEGCSDDSDQCISDSDTVIMTTRDFWDTVNGKDSDAPVVQVEAPSRPSTSVVYEESTSLHSSRRPSTDCLPLENEDSETSEGVHRGMEETCSKALERCSNSAVAEKQEVTIARTGESDGPYGRYCLFTILQDEKEKGQSGVSQVKGTKNDSVSGSHSMTSDAIAPETTDKTDNSAPKDLSSGANYVRSKKRKPPHDSVSPRQSKRLAGRRTTSLLKKNTSTA</sequence>
<feature type="compositionally biased region" description="Polar residues" evidence="1">
    <location>
        <begin position="205"/>
        <end position="226"/>
    </location>
</feature>
<reference evidence="2 3" key="1">
    <citation type="submission" date="2015-04" db="EMBL/GenBank/DDBJ databases">
        <authorList>
            <person name="Syromyatnikov M.Y."/>
            <person name="Popov V.N."/>
        </authorList>
    </citation>
    <scope>NUCLEOTIDE SEQUENCE [LARGE SCALE GENOMIC DNA]</scope>
    <source>
        <strain evidence="2">WF-38-12</strain>
    </source>
</reference>
<feature type="compositionally biased region" description="Polar residues" evidence="1">
    <location>
        <begin position="276"/>
        <end position="288"/>
    </location>
</feature>
<feature type="region of interest" description="Disordered" evidence="1">
    <location>
        <begin position="201"/>
        <end position="288"/>
    </location>
</feature>
<feature type="region of interest" description="Disordered" evidence="1">
    <location>
        <begin position="121"/>
        <end position="150"/>
    </location>
</feature>
<evidence type="ECO:0000256" key="1">
    <source>
        <dbReference type="SAM" id="MobiDB-lite"/>
    </source>
</evidence>
<gene>
    <name evidence="2" type="ORF">PISL3812_09954</name>
</gene>
<proteinExistence type="predicted"/>
<evidence type="ECO:0000313" key="2">
    <source>
        <dbReference type="EMBL" id="CRG92879.1"/>
    </source>
</evidence>
<evidence type="ECO:0000313" key="3">
    <source>
        <dbReference type="Proteomes" id="UP000054383"/>
    </source>
</evidence>
<keyword evidence="3" id="KW-1185">Reference proteome</keyword>
<organism evidence="2 3">
    <name type="scientific">Talaromyces islandicus</name>
    <name type="common">Penicillium islandicum</name>
    <dbReference type="NCBI Taxonomy" id="28573"/>
    <lineage>
        <taxon>Eukaryota</taxon>
        <taxon>Fungi</taxon>
        <taxon>Dikarya</taxon>
        <taxon>Ascomycota</taxon>
        <taxon>Pezizomycotina</taxon>
        <taxon>Eurotiomycetes</taxon>
        <taxon>Eurotiomycetidae</taxon>
        <taxon>Eurotiales</taxon>
        <taxon>Trichocomaceae</taxon>
        <taxon>Talaromyces</taxon>
        <taxon>Talaromyces sect. Islandici</taxon>
    </lineage>
</organism>
<name>A0A0U1MBG6_TALIS</name>